<comment type="caution">
    <text evidence="4">The sequence shown here is derived from an EMBL/GenBank/DDBJ whole genome shotgun (WGS) entry which is preliminary data.</text>
</comment>
<keyword evidence="5" id="KW-1185">Reference proteome</keyword>
<dbReference type="SUPFAM" id="SSF81296">
    <property type="entry name" value="E set domains"/>
    <property type="match status" value="1"/>
</dbReference>
<dbReference type="InterPro" id="IPR006047">
    <property type="entry name" value="GH13_cat_dom"/>
</dbReference>
<dbReference type="Proteomes" id="UP001596039">
    <property type="component" value="Unassembled WGS sequence"/>
</dbReference>
<evidence type="ECO:0000256" key="2">
    <source>
        <dbReference type="ARBA" id="ARBA00023295"/>
    </source>
</evidence>
<keyword evidence="2" id="KW-0326">Glycosidase</keyword>
<name>A0ABW0NTJ4_9MICO</name>
<accession>A0ABW0NTJ4</accession>
<sequence length="613" mass="67797">MPRALADLPHHDGSPLYVSGEAPRLGDTVRVRVRVPRAFGGMRIVRTRSNPDREPRYSDAVVVAETPVAVWWEAQILVENPVHGYRFLLEREDGTTWWLTSAGLSHTETRDIDDFRLVSYDPPPEWGREAVMYQVFPDRFARSAAAADRPLPAWAEPAQWSDPVIHVGPSTGTQFYGGDLQGVIEHLDHLVQLGVNLLYLTPVFPAESNHRYNALSFDHVDPLLGGDAALAALVVAAHEKGIRVIGDLTTNHSGDAHEWFRASYGNPGSPESAFYLWLDDGQTEYVSWLGFSSLPKFNWQADELRRRFIDGVDSVVAKWLQPPYSLDGWRVDVANMTGRWRDEDLNEDVRRTIRATMREVNDGTLLIGESTNDAASDFPGDAWHGAMTYANFTRPLWNWLSVPGSPAAGGLGMTLGRTSDYTGIDFHAAHREFAAAFPWRTRLHTMNALDTHDTPRFLTSARAGTVPVAFGLAVTMPGIPVVWAGDEFGLTASDGEESRTPIPWDRLDESADTIALYRRLIALKRAHPALNGGGIRWLHASDDAVAFVRESSEECVLVVAARAITTVDLGHELPDTAPLIEGDVEWKDGRVAIDGPRFAAWQLAGVALPHWAS</sequence>
<evidence type="ECO:0000313" key="5">
    <source>
        <dbReference type="Proteomes" id="UP001596039"/>
    </source>
</evidence>
<keyword evidence="1 4" id="KW-0378">Hydrolase</keyword>
<dbReference type="InterPro" id="IPR014756">
    <property type="entry name" value="Ig_E-set"/>
</dbReference>
<dbReference type="EMBL" id="JBHSMG010000002">
    <property type="protein sequence ID" value="MFC5502597.1"/>
    <property type="molecule type" value="Genomic_DNA"/>
</dbReference>
<dbReference type="InterPro" id="IPR017853">
    <property type="entry name" value="GH"/>
</dbReference>
<dbReference type="PANTHER" id="PTHR10357">
    <property type="entry name" value="ALPHA-AMYLASE FAMILY MEMBER"/>
    <property type="match status" value="1"/>
</dbReference>
<organism evidence="4 5">
    <name type="scientific">Lysinimonas soli</name>
    <dbReference type="NCBI Taxonomy" id="1074233"/>
    <lineage>
        <taxon>Bacteria</taxon>
        <taxon>Bacillati</taxon>
        <taxon>Actinomycetota</taxon>
        <taxon>Actinomycetes</taxon>
        <taxon>Micrococcales</taxon>
        <taxon>Microbacteriaceae</taxon>
        <taxon>Lysinimonas</taxon>
    </lineage>
</organism>
<evidence type="ECO:0000313" key="4">
    <source>
        <dbReference type="EMBL" id="MFC5502597.1"/>
    </source>
</evidence>
<gene>
    <name evidence="4" type="ORF">ACFPJ4_10135</name>
</gene>
<dbReference type="RefSeq" id="WP_386740287.1">
    <property type="nucleotide sequence ID" value="NZ_JBHSMG010000002.1"/>
</dbReference>
<evidence type="ECO:0000256" key="1">
    <source>
        <dbReference type="ARBA" id="ARBA00022801"/>
    </source>
</evidence>
<protein>
    <submittedName>
        <fullName evidence="4">Glycoside hydrolase family 13 protein</fullName>
    </submittedName>
</protein>
<reference evidence="5" key="1">
    <citation type="journal article" date="2019" name="Int. J. Syst. Evol. Microbiol.">
        <title>The Global Catalogue of Microorganisms (GCM) 10K type strain sequencing project: providing services to taxonomists for standard genome sequencing and annotation.</title>
        <authorList>
            <consortium name="The Broad Institute Genomics Platform"/>
            <consortium name="The Broad Institute Genome Sequencing Center for Infectious Disease"/>
            <person name="Wu L."/>
            <person name="Ma J."/>
        </authorList>
    </citation>
    <scope>NUCLEOTIDE SEQUENCE [LARGE SCALE GENOMIC DNA]</scope>
    <source>
        <strain evidence="5">CGMCC 4.6997</strain>
    </source>
</reference>
<dbReference type="Pfam" id="PF00128">
    <property type="entry name" value="Alpha-amylase"/>
    <property type="match status" value="1"/>
</dbReference>
<dbReference type="CDD" id="cd02857">
    <property type="entry name" value="E_set_CDase_PDE_N"/>
    <property type="match status" value="1"/>
</dbReference>
<dbReference type="InterPro" id="IPR004185">
    <property type="entry name" value="Glyco_hydro_13_lg-like_dom"/>
</dbReference>
<dbReference type="PANTHER" id="PTHR10357:SF210">
    <property type="entry name" value="MALTODEXTRIN GLUCOSIDASE"/>
    <property type="match status" value="1"/>
</dbReference>
<dbReference type="SMART" id="SM00642">
    <property type="entry name" value="Aamy"/>
    <property type="match status" value="1"/>
</dbReference>
<dbReference type="GO" id="GO:0016787">
    <property type="term" value="F:hydrolase activity"/>
    <property type="evidence" value="ECO:0007669"/>
    <property type="project" value="UniProtKB-KW"/>
</dbReference>
<dbReference type="SUPFAM" id="SSF51445">
    <property type="entry name" value="(Trans)glycosidases"/>
    <property type="match status" value="1"/>
</dbReference>
<dbReference type="CDD" id="cd11338">
    <property type="entry name" value="AmyAc_CMD"/>
    <property type="match status" value="1"/>
</dbReference>
<feature type="domain" description="Glycosyl hydrolase family 13 catalytic" evidence="3">
    <location>
        <begin position="134"/>
        <end position="524"/>
    </location>
</feature>
<proteinExistence type="predicted"/>
<dbReference type="Gene3D" id="3.20.20.80">
    <property type="entry name" value="Glycosidases"/>
    <property type="match status" value="1"/>
</dbReference>
<evidence type="ECO:0000259" key="3">
    <source>
        <dbReference type="SMART" id="SM00642"/>
    </source>
</evidence>